<reference evidence="2 3" key="1">
    <citation type="submission" date="2017-10" db="EMBL/GenBank/DDBJ databases">
        <title>The draft genome sequence of Lewinella nigricans NBRC 102662.</title>
        <authorList>
            <person name="Wang K."/>
        </authorList>
    </citation>
    <scope>NUCLEOTIDE SEQUENCE [LARGE SCALE GENOMIC DNA]</scope>
    <source>
        <strain evidence="2 3">NBRC 102662</strain>
    </source>
</reference>
<evidence type="ECO:0000313" key="2">
    <source>
        <dbReference type="EMBL" id="PHN07231.1"/>
    </source>
</evidence>
<dbReference type="OrthoDB" id="9798708at2"/>
<feature type="transmembrane region" description="Helical" evidence="1">
    <location>
        <begin position="6"/>
        <end position="24"/>
    </location>
</feature>
<evidence type="ECO:0008006" key="4">
    <source>
        <dbReference type="Google" id="ProtNLM"/>
    </source>
</evidence>
<dbReference type="AlphaFoldDB" id="A0A2D0NFG1"/>
<organism evidence="2 3">
    <name type="scientific">Flavilitoribacter nigricans (strain ATCC 23147 / DSM 23189 / NBRC 102662 / NCIMB 1420 / SS-2)</name>
    <name type="common">Lewinella nigricans</name>
    <dbReference type="NCBI Taxonomy" id="1122177"/>
    <lineage>
        <taxon>Bacteria</taxon>
        <taxon>Pseudomonadati</taxon>
        <taxon>Bacteroidota</taxon>
        <taxon>Saprospiria</taxon>
        <taxon>Saprospirales</taxon>
        <taxon>Lewinellaceae</taxon>
        <taxon>Flavilitoribacter</taxon>
    </lineage>
</organism>
<keyword evidence="3" id="KW-1185">Reference proteome</keyword>
<evidence type="ECO:0000313" key="3">
    <source>
        <dbReference type="Proteomes" id="UP000223913"/>
    </source>
</evidence>
<evidence type="ECO:0000256" key="1">
    <source>
        <dbReference type="SAM" id="Phobius"/>
    </source>
</evidence>
<keyword evidence="1" id="KW-0472">Membrane</keyword>
<dbReference type="Proteomes" id="UP000223913">
    <property type="component" value="Unassembled WGS sequence"/>
</dbReference>
<proteinExistence type="predicted"/>
<feature type="transmembrane region" description="Helical" evidence="1">
    <location>
        <begin position="33"/>
        <end position="52"/>
    </location>
</feature>
<dbReference type="Pfam" id="PF09527">
    <property type="entry name" value="ATPase_gene1"/>
    <property type="match status" value="1"/>
</dbReference>
<keyword evidence="1" id="KW-1133">Transmembrane helix</keyword>
<gene>
    <name evidence="2" type="ORF">CRP01_07600</name>
</gene>
<dbReference type="EMBL" id="PDUD01000011">
    <property type="protein sequence ID" value="PHN07231.1"/>
    <property type="molecule type" value="Genomic_DNA"/>
</dbReference>
<keyword evidence="1" id="KW-0812">Transmembrane</keyword>
<dbReference type="InterPro" id="IPR032820">
    <property type="entry name" value="ATPase_put"/>
</dbReference>
<comment type="caution">
    <text evidence="2">The sequence shown here is derived from an EMBL/GenBank/DDBJ whole genome shotgun (WGS) entry which is preliminary data.</text>
</comment>
<accession>A0A2D0NFG1</accession>
<name>A0A2D0NFG1_FLAN2</name>
<sequence>MKYSGMAIQMGVIILIGTYSGMWLDEKFQTNTPWFTVGLALLSIFAALYVSLKDLFTNK</sequence>
<protein>
    <recommendedName>
        <fullName evidence="4">AtpZ/AtpI family protein</fullName>
    </recommendedName>
</protein>